<evidence type="ECO:0000256" key="1">
    <source>
        <dbReference type="SAM" id="MobiDB-lite"/>
    </source>
</evidence>
<evidence type="ECO:0000313" key="2">
    <source>
        <dbReference type="EMBL" id="TNN72898.1"/>
    </source>
</evidence>
<comment type="caution">
    <text evidence="2">The sequence shown here is derived from an EMBL/GenBank/DDBJ whole genome shotgun (WGS) entry which is preliminary data.</text>
</comment>
<dbReference type="Proteomes" id="UP000314294">
    <property type="component" value="Unassembled WGS sequence"/>
</dbReference>
<name>A0A4Z2I4L1_9TELE</name>
<protein>
    <submittedName>
        <fullName evidence="2">Uncharacterized protein</fullName>
    </submittedName>
</protein>
<accession>A0A4Z2I4L1</accession>
<sequence length="74" mass="8037">MALQPCDTQSEHKVSLSLHSMNPPGIKATDDSGEPAVERAELRAHQDEGRGYGSGLQESVQIVHHPGRQHNTVL</sequence>
<gene>
    <name evidence="2" type="ORF">EYF80_016827</name>
</gene>
<reference evidence="2 3" key="1">
    <citation type="submission" date="2019-03" db="EMBL/GenBank/DDBJ databases">
        <title>First draft genome of Liparis tanakae, snailfish: a comprehensive survey of snailfish specific genes.</title>
        <authorList>
            <person name="Kim W."/>
            <person name="Song I."/>
            <person name="Jeong J.-H."/>
            <person name="Kim D."/>
            <person name="Kim S."/>
            <person name="Ryu S."/>
            <person name="Song J.Y."/>
            <person name="Lee S.K."/>
        </authorList>
    </citation>
    <scope>NUCLEOTIDE SEQUENCE [LARGE SCALE GENOMIC DNA]</scope>
    <source>
        <tissue evidence="2">Muscle</tissue>
    </source>
</reference>
<organism evidence="2 3">
    <name type="scientific">Liparis tanakae</name>
    <name type="common">Tanaka's snailfish</name>
    <dbReference type="NCBI Taxonomy" id="230148"/>
    <lineage>
        <taxon>Eukaryota</taxon>
        <taxon>Metazoa</taxon>
        <taxon>Chordata</taxon>
        <taxon>Craniata</taxon>
        <taxon>Vertebrata</taxon>
        <taxon>Euteleostomi</taxon>
        <taxon>Actinopterygii</taxon>
        <taxon>Neopterygii</taxon>
        <taxon>Teleostei</taxon>
        <taxon>Neoteleostei</taxon>
        <taxon>Acanthomorphata</taxon>
        <taxon>Eupercaria</taxon>
        <taxon>Perciformes</taxon>
        <taxon>Cottioidei</taxon>
        <taxon>Cottales</taxon>
        <taxon>Liparidae</taxon>
        <taxon>Liparis</taxon>
    </lineage>
</organism>
<feature type="region of interest" description="Disordered" evidence="1">
    <location>
        <begin position="1"/>
        <end position="74"/>
    </location>
</feature>
<feature type="compositionally biased region" description="Basic and acidic residues" evidence="1">
    <location>
        <begin position="36"/>
        <end position="50"/>
    </location>
</feature>
<keyword evidence="3" id="KW-1185">Reference proteome</keyword>
<dbReference type="EMBL" id="SRLO01000131">
    <property type="protein sequence ID" value="TNN72898.1"/>
    <property type="molecule type" value="Genomic_DNA"/>
</dbReference>
<evidence type="ECO:0000313" key="3">
    <source>
        <dbReference type="Proteomes" id="UP000314294"/>
    </source>
</evidence>
<dbReference type="AlphaFoldDB" id="A0A4Z2I4L1"/>
<proteinExistence type="predicted"/>